<keyword evidence="2" id="KW-1185">Reference proteome</keyword>
<dbReference type="EMBL" id="KZ613942">
    <property type="protein sequence ID" value="PMD43818.1"/>
    <property type="molecule type" value="Genomic_DNA"/>
</dbReference>
<reference evidence="1 2" key="1">
    <citation type="submission" date="2016-04" db="EMBL/GenBank/DDBJ databases">
        <title>A degradative enzymes factory behind the ericoid mycorrhizal symbiosis.</title>
        <authorList>
            <consortium name="DOE Joint Genome Institute"/>
            <person name="Martino E."/>
            <person name="Morin E."/>
            <person name="Grelet G."/>
            <person name="Kuo A."/>
            <person name="Kohler A."/>
            <person name="Daghino S."/>
            <person name="Barry K."/>
            <person name="Choi C."/>
            <person name="Cichocki N."/>
            <person name="Clum A."/>
            <person name="Copeland A."/>
            <person name="Hainaut M."/>
            <person name="Haridas S."/>
            <person name="Labutti K."/>
            <person name="Lindquist E."/>
            <person name="Lipzen A."/>
            <person name="Khouja H.-R."/>
            <person name="Murat C."/>
            <person name="Ohm R."/>
            <person name="Olson A."/>
            <person name="Spatafora J."/>
            <person name="Veneault-Fourrey C."/>
            <person name="Henrissat B."/>
            <person name="Grigoriev I."/>
            <person name="Martin F."/>
            <person name="Perotto S."/>
        </authorList>
    </citation>
    <scope>NUCLEOTIDE SEQUENCE [LARGE SCALE GENOMIC DNA]</scope>
    <source>
        <strain evidence="1 2">F</strain>
    </source>
</reference>
<dbReference type="AlphaFoldDB" id="A0A2J6RZ75"/>
<dbReference type="Proteomes" id="UP000235786">
    <property type="component" value="Unassembled WGS sequence"/>
</dbReference>
<dbReference type="OrthoDB" id="3045089at2759"/>
<sequence>MSVGFGFSIGDFICQLLDSPLLEPQSSLTFATDIIAAVELVATVVDALRGSGESSTEFRALVTQLHTLQAALESVGQLSTYSSSTAVDKRQLCLNSPQLTNE</sequence>
<proteinExistence type="predicted"/>
<name>A0A2J6RZ75_HYAVF</name>
<gene>
    <name evidence="1" type="ORF">L207DRAFT_580639</name>
</gene>
<evidence type="ECO:0000313" key="2">
    <source>
        <dbReference type="Proteomes" id="UP000235786"/>
    </source>
</evidence>
<organism evidence="1 2">
    <name type="scientific">Hyaloscypha variabilis (strain UAMH 11265 / GT02V1 / F)</name>
    <name type="common">Meliniomyces variabilis</name>
    <dbReference type="NCBI Taxonomy" id="1149755"/>
    <lineage>
        <taxon>Eukaryota</taxon>
        <taxon>Fungi</taxon>
        <taxon>Dikarya</taxon>
        <taxon>Ascomycota</taxon>
        <taxon>Pezizomycotina</taxon>
        <taxon>Leotiomycetes</taxon>
        <taxon>Helotiales</taxon>
        <taxon>Hyaloscyphaceae</taxon>
        <taxon>Hyaloscypha</taxon>
        <taxon>Hyaloscypha variabilis</taxon>
    </lineage>
</organism>
<evidence type="ECO:0008006" key="3">
    <source>
        <dbReference type="Google" id="ProtNLM"/>
    </source>
</evidence>
<evidence type="ECO:0000313" key="1">
    <source>
        <dbReference type="EMBL" id="PMD43818.1"/>
    </source>
</evidence>
<accession>A0A2J6RZ75</accession>
<protein>
    <recommendedName>
        <fullName evidence="3">Fungal N-terminal domain-containing protein</fullName>
    </recommendedName>
</protein>